<dbReference type="InterPro" id="IPR038665">
    <property type="entry name" value="Voltage-dep_anion_channel_sf"/>
</dbReference>
<dbReference type="Gene3D" id="1.50.10.150">
    <property type="entry name" value="Voltage-dependent anion channel"/>
    <property type="match status" value="1"/>
</dbReference>
<evidence type="ECO:0008006" key="9">
    <source>
        <dbReference type="Google" id="ProtNLM"/>
    </source>
</evidence>
<feature type="transmembrane region" description="Helical" evidence="6">
    <location>
        <begin position="61"/>
        <end position="80"/>
    </location>
</feature>
<dbReference type="PANTHER" id="PTHR37955:SF1">
    <property type="entry name" value="DEP DOMAIN-CONTAINING PROTEIN"/>
    <property type="match status" value="1"/>
</dbReference>
<feature type="transmembrane region" description="Helical" evidence="6">
    <location>
        <begin position="254"/>
        <end position="275"/>
    </location>
</feature>
<dbReference type="PANTHER" id="PTHR37955">
    <property type="entry name" value="TELLURITE RESISTANCE PROTEIN TEHA"/>
    <property type="match status" value="1"/>
</dbReference>
<evidence type="ECO:0000256" key="3">
    <source>
        <dbReference type="ARBA" id="ARBA00022989"/>
    </source>
</evidence>
<feature type="transmembrane region" description="Helical" evidence="6">
    <location>
        <begin position="101"/>
        <end position="123"/>
    </location>
</feature>
<feature type="transmembrane region" description="Helical" evidence="6">
    <location>
        <begin position="160"/>
        <end position="184"/>
    </location>
</feature>
<name>A0A2T3G9Z8_9BIFI</name>
<dbReference type="InterPro" id="IPR052951">
    <property type="entry name" value="Tellurite_res_ion_channel"/>
</dbReference>
<evidence type="ECO:0000256" key="6">
    <source>
        <dbReference type="SAM" id="Phobius"/>
    </source>
</evidence>
<feature type="transmembrane region" description="Helical" evidence="6">
    <location>
        <begin position="282"/>
        <end position="304"/>
    </location>
</feature>
<evidence type="ECO:0000256" key="5">
    <source>
        <dbReference type="SAM" id="MobiDB-lite"/>
    </source>
</evidence>
<dbReference type="AlphaFoldDB" id="A0A2T3G9Z8"/>
<feature type="transmembrane region" description="Helical" evidence="6">
    <location>
        <begin position="135"/>
        <end position="153"/>
    </location>
</feature>
<gene>
    <name evidence="7" type="ORF">CPA40_06855</name>
</gene>
<comment type="subcellular location">
    <subcellularLocation>
        <location evidence="1">Membrane</location>
        <topology evidence="1">Multi-pass membrane protein</topology>
    </subcellularLocation>
</comment>
<dbReference type="Proteomes" id="UP000240228">
    <property type="component" value="Unassembled WGS sequence"/>
</dbReference>
<dbReference type="CDD" id="cd09325">
    <property type="entry name" value="TDT_C4-dicarb_trans"/>
    <property type="match status" value="1"/>
</dbReference>
<organism evidence="7 8">
    <name type="scientific">Bifidobacterium callitrichos</name>
    <dbReference type="NCBI Taxonomy" id="762209"/>
    <lineage>
        <taxon>Bacteria</taxon>
        <taxon>Bacillati</taxon>
        <taxon>Actinomycetota</taxon>
        <taxon>Actinomycetes</taxon>
        <taxon>Bifidobacteriales</taxon>
        <taxon>Bifidobacteriaceae</taxon>
        <taxon>Bifidobacterium</taxon>
    </lineage>
</organism>
<feature type="transmembrane region" description="Helical" evidence="6">
    <location>
        <begin position="38"/>
        <end position="55"/>
    </location>
</feature>
<evidence type="ECO:0000256" key="4">
    <source>
        <dbReference type="ARBA" id="ARBA00023136"/>
    </source>
</evidence>
<accession>A0A2T3G9Z8</accession>
<dbReference type="InterPro" id="IPR004695">
    <property type="entry name" value="SLAC1/Mae1/Ssu1/TehA"/>
</dbReference>
<dbReference type="GO" id="GO:0046583">
    <property type="term" value="F:monoatomic cation efflux transmembrane transporter activity"/>
    <property type="evidence" value="ECO:0007669"/>
    <property type="project" value="TreeGrafter"/>
</dbReference>
<protein>
    <recommendedName>
        <fullName evidence="9">C4-dicarboxylate ABC transporter</fullName>
    </recommendedName>
</protein>
<feature type="transmembrane region" description="Helical" evidence="6">
    <location>
        <begin position="222"/>
        <end position="242"/>
    </location>
</feature>
<evidence type="ECO:0000313" key="8">
    <source>
        <dbReference type="Proteomes" id="UP000240228"/>
    </source>
</evidence>
<feature type="transmembrane region" description="Helical" evidence="6">
    <location>
        <begin position="190"/>
        <end position="210"/>
    </location>
</feature>
<evidence type="ECO:0000313" key="7">
    <source>
        <dbReference type="EMBL" id="PST46289.1"/>
    </source>
</evidence>
<keyword evidence="3 6" id="KW-1133">Transmembrane helix</keyword>
<proteinExistence type="predicted"/>
<dbReference type="Pfam" id="PF03595">
    <property type="entry name" value="SLAC1"/>
    <property type="match status" value="1"/>
</dbReference>
<keyword evidence="8" id="KW-1185">Reference proteome</keyword>
<comment type="caution">
    <text evidence="7">The sequence shown here is derived from an EMBL/GenBank/DDBJ whole genome shotgun (WGS) entry which is preliminary data.</text>
</comment>
<feature type="transmembrane region" description="Helical" evidence="6">
    <location>
        <begin position="316"/>
        <end position="337"/>
    </location>
</feature>
<reference evidence="8" key="1">
    <citation type="submission" date="2017-09" db="EMBL/GenBank/DDBJ databases">
        <authorList>
            <person name="Sela D.A."/>
            <person name="Albert K."/>
        </authorList>
    </citation>
    <scope>NUCLEOTIDE SEQUENCE [LARGE SCALE GENOMIC DNA]</scope>
    <source>
        <strain evidence="8">UMA51805</strain>
    </source>
</reference>
<reference evidence="7 8" key="2">
    <citation type="submission" date="2018-03" db="EMBL/GenBank/DDBJ databases">
        <title>The comparative genomics of Bifidobacterium callitrichos reflects dietary carbohydrate utilization within the common marmoset gut.</title>
        <authorList>
            <person name="Rani A."/>
        </authorList>
    </citation>
    <scope>NUCLEOTIDE SEQUENCE [LARGE SCALE GENOMIC DNA]</scope>
    <source>
        <strain evidence="7 8">UMA51805</strain>
    </source>
</reference>
<evidence type="ECO:0000256" key="1">
    <source>
        <dbReference type="ARBA" id="ARBA00004141"/>
    </source>
</evidence>
<feature type="region of interest" description="Disordered" evidence="5">
    <location>
        <begin position="1"/>
        <end position="30"/>
    </location>
</feature>
<evidence type="ECO:0000256" key="2">
    <source>
        <dbReference type="ARBA" id="ARBA00022692"/>
    </source>
</evidence>
<dbReference type="GO" id="GO:0005886">
    <property type="term" value="C:plasma membrane"/>
    <property type="evidence" value="ECO:0007669"/>
    <property type="project" value="TreeGrafter"/>
</dbReference>
<keyword evidence="2 6" id="KW-0812">Transmembrane</keyword>
<sequence length="344" mass="37050">MESSRNRPRQRDGQATATNSGPAGLTPTRMAATPLPQAGVALAVFSFGNLASSLLPDSWWGPVHVACAVLGLALLAPVLARHGIAIRDASVRATLASDYRNPMIAPLATTMPMALITLGTYFVRFGSPGVRCAQIIWWCGVLCIASLMMYFAWQFIVRDFRLIAVCPAWLVGFVGILVAAVTSGTVGLDWAGHVIFVIGFAIDIVMLVLISHRLAWHGLPAAIRPTLTIYSAPISLLVASYFSTATDHDPLFTLVLLTCSQLLFAFVAILLPWMLTTPASPAYAAFTFPLVITATALHDALTIFKDAGWHVPSWAYWLQHGETLLAGVMIVVGMAAFRHVHESL</sequence>
<dbReference type="EMBL" id="NWTX01000010">
    <property type="protein sequence ID" value="PST46289.1"/>
    <property type="molecule type" value="Genomic_DNA"/>
</dbReference>
<keyword evidence="4 6" id="KW-0472">Membrane</keyword>